<proteinExistence type="predicted"/>
<dbReference type="InterPro" id="IPR032466">
    <property type="entry name" value="Metal_Hydrolase"/>
</dbReference>
<sequence>MSLTIANARIPGDRGLLGSIVNIHIDNAGLITDIEFVGGTTAIQLRDSEADVIDAGGRFVIPGLWDAHTHFTNWALTLTQVNVEHIGSTAQMADFVGQWMRNNDGDMVGRDFRPSQWSVRPHFSILDAVTGDRAVALISADRHSVWLNTAGLKKYGYEGHATGYLVEHDAFDVEVQIHAVDAAVGDDAVLEASRQAAARGVVGIVDLEFAAWTPDQWRRRISNGNDFLRVEGCFYTPDLDRAIEAGLRTGDVIASTGGLLRFGRHKIITDGAMGSRTAYCHHPYPGMTGPDAHGVLNIPLSELVAVMAKTWAVGIEMAVHAIGDHANEIVLDAFAATKAKGSVEHAQQLTAEDAVRLAKSGVIASMQPEHAMDDRDGAEELWAGHHDFTFAHRTILDNGGVLQFGSDAPVAPLDPWFAIASAVYRSRDGRESWHPEQRISAQEALDASTRTRVAVGEVADLVLVDADPLDADVDTLRNMNVAATFIAGRATYNAL</sequence>
<dbReference type="PANTHER" id="PTHR22642:SF2">
    <property type="entry name" value="PROTEIN LONG AFTER FAR-RED 3"/>
    <property type="match status" value="1"/>
</dbReference>
<accession>A0A6J6ECF9</accession>
<dbReference type="PANTHER" id="PTHR22642">
    <property type="entry name" value="IMIDAZOLONEPROPIONASE"/>
    <property type="match status" value="1"/>
</dbReference>
<dbReference type="GO" id="GO:0016810">
    <property type="term" value="F:hydrolase activity, acting on carbon-nitrogen (but not peptide) bonds"/>
    <property type="evidence" value="ECO:0007669"/>
    <property type="project" value="InterPro"/>
</dbReference>
<dbReference type="Pfam" id="PF07969">
    <property type="entry name" value="Amidohydro_3"/>
    <property type="match status" value="1"/>
</dbReference>
<dbReference type="Gene3D" id="3.20.20.140">
    <property type="entry name" value="Metal-dependent hydrolases"/>
    <property type="match status" value="1"/>
</dbReference>
<dbReference type="AlphaFoldDB" id="A0A6J6ECF9"/>
<dbReference type="EMBL" id="CAEZTD010000165">
    <property type="protein sequence ID" value="CAB4574142.1"/>
    <property type="molecule type" value="Genomic_DNA"/>
</dbReference>
<evidence type="ECO:0000259" key="1">
    <source>
        <dbReference type="Pfam" id="PF07969"/>
    </source>
</evidence>
<reference evidence="2" key="1">
    <citation type="submission" date="2020-05" db="EMBL/GenBank/DDBJ databases">
        <authorList>
            <person name="Chiriac C."/>
            <person name="Salcher M."/>
            <person name="Ghai R."/>
            <person name="Kavagutti S V."/>
        </authorList>
    </citation>
    <scope>NUCLEOTIDE SEQUENCE</scope>
</reference>
<dbReference type="SUPFAM" id="SSF51338">
    <property type="entry name" value="Composite domain of metallo-dependent hydrolases"/>
    <property type="match status" value="1"/>
</dbReference>
<dbReference type="InterPro" id="IPR011059">
    <property type="entry name" value="Metal-dep_hydrolase_composite"/>
</dbReference>
<organism evidence="2">
    <name type="scientific">freshwater metagenome</name>
    <dbReference type="NCBI Taxonomy" id="449393"/>
    <lineage>
        <taxon>unclassified sequences</taxon>
        <taxon>metagenomes</taxon>
        <taxon>ecological metagenomes</taxon>
    </lineage>
</organism>
<dbReference type="SUPFAM" id="SSF51556">
    <property type="entry name" value="Metallo-dependent hydrolases"/>
    <property type="match status" value="1"/>
</dbReference>
<evidence type="ECO:0000313" key="2">
    <source>
        <dbReference type="EMBL" id="CAB4574142.1"/>
    </source>
</evidence>
<protein>
    <submittedName>
        <fullName evidence="2">Unannotated protein</fullName>
    </submittedName>
</protein>
<dbReference type="Gene3D" id="3.10.310.70">
    <property type="match status" value="1"/>
</dbReference>
<gene>
    <name evidence="2" type="ORF">UFOPK1591_01475</name>
</gene>
<feature type="domain" description="Amidohydrolase 3" evidence="1">
    <location>
        <begin position="51"/>
        <end position="492"/>
    </location>
</feature>
<dbReference type="InterPro" id="IPR013108">
    <property type="entry name" value="Amidohydro_3"/>
</dbReference>
<name>A0A6J6ECF9_9ZZZZ</name>
<dbReference type="Gene3D" id="2.30.40.10">
    <property type="entry name" value="Urease, subunit C, domain 1"/>
    <property type="match status" value="1"/>
</dbReference>